<dbReference type="InterPro" id="IPR010982">
    <property type="entry name" value="Lambda_DNA-bd_dom_sf"/>
</dbReference>
<organism evidence="2 3">
    <name type="scientific">Cellulomonas cellasea DSM 20118</name>
    <dbReference type="NCBI Taxonomy" id="1408250"/>
    <lineage>
        <taxon>Bacteria</taxon>
        <taxon>Bacillati</taxon>
        <taxon>Actinomycetota</taxon>
        <taxon>Actinomycetes</taxon>
        <taxon>Micrococcales</taxon>
        <taxon>Cellulomonadaceae</taxon>
        <taxon>Cellulomonas</taxon>
    </lineage>
</organism>
<dbReference type="PROSITE" id="PS50943">
    <property type="entry name" value="HTH_CROC1"/>
    <property type="match status" value="1"/>
</dbReference>
<evidence type="ECO:0000313" key="3">
    <source>
        <dbReference type="Proteomes" id="UP000029833"/>
    </source>
</evidence>
<gene>
    <name evidence="2" type="ORF">Q760_10560</name>
</gene>
<feature type="domain" description="HTH cro/C1-type" evidence="1">
    <location>
        <begin position="6"/>
        <end position="60"/>
    </location>
</feature>
<dbReference type="SUPFAM" id="SSF56024">
    <property type="entry name" value="Phospholipase D/nuclease"/>
    <property type="match status" value="1"/>
</dbReference>
<reference evidence="2 3" key="1">
    <citation type="submission" date="2013-10" db="EMBL/GenBank/DDBJ databases">
        <authorList>
            <person name="Wang G."/>
            <person name="Zhuang W."/>
        </authorList>
    </citation>
    <scope>NUCLEOTIDE SEQUENCE [LARGE SCALE GENOMIC DNA]</scope>
    <source>
        <strain evidence="2 3">DSM 20118</strain>
    </source>
</reference>
<keyword evidence="3" id="KW-1185">Reference proteome</keyword>
<dbReference type="OrthoDB" id="8438314at2"/>
<dbReference type="STRING" id="1408250.Q760_10560"/>
<dbReference type="AlphaFoldDB" id="A0A0A0B9W2"/>
<dbReference type="SMART" id="SM00530">
    <property type="entry name" value="HTH_XRE"/>
    <property type="match status" value="1"/>
</dbReference>
<dbReference type="SUPFAM" id="SSF47413">
    <property type="entry name" value="lambda repressor-like DNA-binding domains"/>
    <property type="match status" value="1"/>
</dbReference>
<comment type="caution">
    <text evidence="2">The sequence shown here is derived from an EMBL/GenBank/DDBJ whole genome shotgun (WGS) entry which is preliminary data.</text>
</comment>
<protein>
    <recommendedName>
        <fullName evidence="1">HTH cro/C1-type domain-containing protein</fullName>
    </recommendedName>
</protein>
<dbReference type="GO" id="GO:0003677">
    <property type="term" value="F:DNA binding"/>
    <property type="evidence" value="ECO:0007669"/>
    <property type="project" value="InterPro"/>
</dbReference>
<proteinExistence type="predicted"/>
<dbReference type="CDD" id="cd00093">
    <property type="entry name" value="HTH_XRE"/>
    <property type="match status" value="1"/>
</dbReference>
<dbReference type="RefSeq" id="WP_034627210.1">
    <property type="nucleotide sequence ID" value="NZ_AXNT01000031.1"/>
</dbReference>
<name>A0A0A0B9W2_9CELL</name>
<dbReference type="InterPro" id="IPR001387">
    <property type="entry name" value="Cro/C1-type_HTH"/>
</dbReference>
<accession>A0A0A0B9W2</accession>
<dbReference type="Gene3D" id="3.30.870.10">
    <property type="entry name" value="Endonuclease Chain A"/>
    <property type="match status" value="1"/>
</dbReference>
<dbReference type="Gene3D" id="1.10.260.40">
    <property type="entry name" value="lambda repressor-like DNA-binding domains"/>
    <property type="match status" value="1"/>
</dbReference>
<sequence>MANERLRSAISGSGMTLAALSERIEVDPKTIERWISTDRVPHRTNRQALCAALGRDEAFLWPAAVSEARAQSASQAEFVAMHPNRGSVPAGTWQSLLEGATESIDLLAFAASFFHDTIADFDDVLLRKARQGVRVRLLFGDPAGRAVRIRGEEEDIGDSLSARCSLTWKYLRPCLGVQGIEARMHDTTLYSSTFRFDEDLFANTHAYGAPANHSPVLHLHRVLGGRLFPHFMGAFERVWDAATLVQKDAAA</sequence>
<dbReference type="Proteomes" id="UP000029833">
    <property type="component" value="Unassembled WGS sequence"/>
</dbReference>
<evidence type="ECO:0000313" key="2">
    <source>
        <dbReference type="EMBL" id="KGM02917.1"/>
    </source>
</evidence>
<dbReference type="EMBL" id="AXNT01000031">
    <property type="protein sequence ID" value="KGM02917.1"/>
    <property type="molecule type" value="Genomic_DNA"/>
</dbReference>
<evidence type="ECO:0000259" key="1">
    <source>
        <dbReference type="PROSITE" id="PS50943"/>
    </source>
</evidence>